<dbReference type="Pfam" id="PF02009">
    <property type="entry name" value="RIFIN"/>
    <property type="match status" value="1"/>
</dbReference>
<gene>
    <name evidence="2" type="ORF">PFBG_05941</name>
</gene>
<reference evidence="3" key="1">
    <citation type="submission" date="2007-11" db="EMBL/GenBank/DDBJ databases">
        <authorList>
            <consortium name="The Broad Institute Genome Sequencing Platform"/>
            <person name="Volkman S.K."/>
            <person name="Daily J.P."/>
            <person name="Sarr O."/>
            <person name="Ndiaye D."/>
            <person name="Ndir O."/>
            <person name="Mboup S."/>
            <person name="Lukens A."/>
            <person name="Stange-Thomann N."/>
            <person name="Mauceli E."/>
            <person name="Gnerre S."/>
            <person name="Jaffe D."/>
            <person name="Zainoun J."/>
            <person name="Wiegand R.C."/>
            <person name="Birren B."/>
            <person name="Galagan J."/>
            <person name="Lander E."/>
            <person name="Wirth D.F."/>
        </authorList>
    </citation>
    <scope>NUCLEOTIDE SEQUENCE [LARGE SCALE GENOMIC DNA]</scope>
    <source>
        <strain evidence="3">7G8</strain>
    </source>
</reference>
<proteinExistence type="predicted"/>
<organism evidence="2 3">
    <name type="scientific">Plasmodium falciparum (isolate 7G8)</name>
    <dbReference type="NCBI Taxonomy" id="57266"/>
    <lineage>
        <taxon>Eukaryota</taxon>
        <taxon>Sar</taxon>
        <taxon>Alveolata</taxon>
        <taxon>Apicomplexa</taxon>
        <taxon>Aconoidasida</taxon>
        <taxon>Haemosporida</taxon>
        <taxon>Plasmodiidae</taxon>
        <taxon>Plasmodium</taxon>
        <taxon>Plasmodium (Laverania)</taxon>
    </lineage>
</organism>
<dbReference type="Proteomes" id="UP000030688">
    <property type="component" value="Unassembled WGS sequence"/>
</dbReference>
<accession>W7ET35</accession>
<reference evidence="2 3" key="2">
    <citation type="submission" date="2013-02" db="EMBL/GenBank/DDBJ databases">
        <title>The Genome Sequence of Plasmodium falciparum 7G8.</title>
        <authorList>
            <consortium name="The Broad Institute Genome Sequencing Platform"/>
            <consortium name="The Broad Institute Genome Sequencing Center for Infectious Disease"/>
            <person name="Neafsey D."/>
            <person name="Cheeseman I."/>
            <person name="Volkman S."/>
            <person name="Adams J."/>
            <person name="Walker B."/>
            <person name="Young S.K."/>
            <person name="Zeng Q."/>
            <person name="Gargeya S."/>
            <person name="Fitzgerald M."/>
            <person name="Haas B."/>
            <person name="Abouelleil A."/>
            <person name="Alvarado L."/>
            <person name="Arachchi H.M."/>
            <person name="Berlin A.M."/>
            <person name="Chapman S.B."/>
            <person name="Dewar J."/>
            <person name="Goldberg J."/>
            <person name="Griggs A."/>
            <person name="Gujja S."/>
            <person name="Hansen M."/>
            <person name="Howarth C."/>
            <person name="Imamovic A."/>
            <person name="Larimer J."/>
            <person name="McCowan C."/>
            <person name="Murphy C."/>
            <person name="Neiman D."/>
            <person name="Pearson M."/>
            <person name="Priest M."/>
            <person name="Roberts A."/>
            <person name="Saif S."/>
            <person name="Shea T."/>
            <person name="Sisk P."/>
            <person name="Sykes S."/>
            <person name="Wortman J."/>
            <person name="Nusbaum C."/>
            <person name="Birren B."/>
        </authorList>
    </citation>
    <scope>NUCLEOTIDE SEQUENCE [LARGE SCALE GENOMIC DNA]</scope>
    <source>
        <strain evidence="2 3">7G8</strain>
    </source>
</reference>
<protein>
    <recommendedName>
        <fullName evidence="4">Rifin</fullName>
    </recommendedName>
</protein>
<evidence type="ECO:0000313" key="3">
    <source>
        <dbReference type="Proteomes" id="UP000030688"/>
    </source>
</evidence>
<keyword evidence="1" id="KW-0812">Transmembrane</keyword>
<keyword evidence="1" id="KW-1133">Transmembrane helix</keyword>
<evidence type="ECO:0008006" key="4">
    <source>
        <dbReference type="Google" id="ProtNLM"/>
    </source>
</evidence>
<keyword evidence="1" id="KW-0472">Membrane</keyword>
<sequence length="297" mass="33110">MKAHNKNKPSITPHTSGTTSRVLSECELYMPKYDNDADMKSVKEIFERQTSRRFEEYEERMITQRQKYKEQRDKDIQKIIHKDKMEKNIAEKIEKGCLRCGCGLGGVAAGVGIFGALGTYGWKIAATAMAYETAKQAGIQAGIDAAIAKIKTTRIFQGLSEIKWLDYINESNYSTISGIVEAIQTVRDAMSTNGEMSQPISRALERVRNGISTSSDYFIGPVVKAANNTTVATTESAKTAKLGEVTTASSNAYSAIGYSVTVILIIVLVMIIIYLILRYRRKKKMTKKLQYTKLLNQ</sequence>
<evidence type="ECO:0000256" key="1">
    <source>
        <dbReference type="SAM" id="Phobius"/>
    </source>
</evidence>
<name>W7ET35_PLAF8</name>
<dbReference type="InterPro" id="IPR006373">
    <property type="entry name" value="VSA_Rifin"/>
</dbReference>
<dbReference type="EMBL" id="KE123659">
    <property type="protein sequence ID" value="EUR59478.1"/>
    <property type="molecule type" value="Genomic_DNA"/>
</dbReference>
<dbReference type="NCBIfam" id="TIGR01477">
    <property type="entry name" value="RIFIN"/>
    <property type="match status" value="1"/>
</dbReference>
<dbReference type="AlphaFoldDB" id="W7ET35"/>
<feature type="transmembrane region" description="Helical" evidence="1">
    <location>
        <begin position="255"/>
        <end position="277"/>
    </location>
</feature>
<evidence type="ECO:0000313" key="2">
    <source>
        <dbReference type="EMBL" id="EUR59478.1"/>
    </source>
</evidence>